<dbReference type="GO" id="GO:0016746">
    <property type="term" value="F:acyltransferase activity"/>
    <property type="evidence" value="ECO:0007669"/>
    <property type="project" value="UniProtKB-KW"/>
</dbReference>
<dbReference type="PROSITE" id="PS51186">
    <property type="entry name" value="GNAT"/>
    <property type="match status" value="1"/>
</dbReference>
<dbReference type="InterPro" id="IPR016181">
    <property type="entry name" value="Acyl_CoA_acyltransferase"/>
</dbReference>
<dbReference type="SUPFAM" id="SSF55729">
    <property type="entry name" value="Acyl-CoA N-acyltransferases (Nat)"/>
    <property type="match status" value="1"/>
</dbReference>
<dbReference type="PANTHER" id="PTHR43877">
    <property type="entry name" value="AMINOALKYLPHOSPHONATE N-ACETYLTRANSFERASE-RELATED-RELATED"/>
    <property type="match status" value="1"/>
</dbReference>
<evidence type="ECO:0000256" key="2">
    <source>
        <dbReference type="ARBA" id="ARBA00023315"/>
    </source>
</evidence>
<dbReference type="EC" id="2.3.-.-" evidence="4"/>
<protein>
    <submittedName>
        <fullName evidence="4">GNAT family N-acetyltransferase</fullName>
        <ecNumber evidence="4">2.3.-.-</ecNumber>
    </submittedName>
</protein>
<comment type="caution">
    <text evidence="4">The sequence shown here is derived from an EMBL/GenBank/DDBJ whole genome shotgun (WGS) entry which is preliminary data.</text>
</comment>
<keyword evidence="1 4" id="KW-0808">Transferase</keyword>
<gene>
    <name evidence="4" type="ORF">ACFFLM_06545</name>
</gene>
<feature type="domain" description="N-acetyltransferase" evidence="3">
    <location>
        <begin position="1"/>
        <end position="152"/>
    </location>
</feature>
<proteinExistence type="predicted"/>
<sequence>MIRPMIPEDSSAATQLVVLAGLFSAEETELVQSLLTDYFAANEAAGHGCFVDDDDGIVGIAYYAPKAATDRTWELLMLAVKPGDQGRGRGAALVGTVEQTLQATGQRLLVIETSATAAYDRTRIFYRQCGYEEEAKVRDYFAAGDDMVIFRKALMPMNEGA</sequence>
<dbReference type="InterPro" id="IPR000182">
    <property type="entry name" value="GNAT_dom"/>
</dbReference>
<evidence type="ECO:0000256" key="1">
    <source>
        <dbReference type="ARBA" id="ARBA00022679"/>
    </source>
</evidence>
<accession>A0ABV6AVU9</accession>
<organism evidence="4 5">
    <name type="scientific">Deinococcus oregonensis</name>
    <dbReference type="NCBI Taxonomy" id="1805970"/>
    <lineage>
        <taxon>Bacteria</taxon>
        <taxon>Thermotogati</taxon>
        <taxon>Deinococcota</taxon>
        <taxon>Deinococci</taxon>
        <taxon>Deinococcales</taxon>
        <taxon>Deinococcaceae</taxon>
        <taxon>Deinococcus</taxon>
    </lineage>
</organism>
<dbReference type="CDD" id="cd04301">
    <property type="entry name" value="NAT_SF"/>
    <property type="match status" value="1"/>
</dbReference>
<name>A0ABV6AVU9_9DEIO</name>
<dbReference type="RefSeq" id="WP_380006984.1">
    <property type="nucleotide sequence ID" value="NZ_JBHLYR010000021.1"/>
</dbReference>
<dbReference type="Proteomes" id="UP001589733">
    <property type="component" value="Unassembled WGS sequence"/>
</dbReference>
<keyword evidence="2 4" id="KW-0012">Acyltransferase</keyword>
<evidence type="ECO:0000313" key="4">
    <source>
        <dbReference type="EMBL" id="MFB9991623.1"/>
    </source>
</evidence>
<evidence type="ECO:0000313" key="5">
    <source>
        <dbReference type="Proteomes" id="UP001589733"/>
    </source>
</evidence>
<keyword evidence="5" id="KW-1185">Reference proteome</keyword>
<dbReference type="InterPro" id="IPR050832">
    <property type="entry name" value="Bact_Acetyltransf"/>
</dbReference>
<evidence type="ECO:0000259" key="3">
    <source>
        <dbReference type="PROSITE" id="PS51186"/>
    </source>
</evidence>
<dbReference type="Gene3D" id="3.40.630.30">
    <property type="match status" value="1"/>
</dbReference>
<dbReference type="EMBL" id="JBHLYR010000021">
    <property type="protein sequence ID" value="MFB9991623.1"/>
    <property type="molecule type" value="Genomic_DNA"/>
</dbReference>
<dbReference type="Pfam" id="PF13508">
    <property type="entry name" value="Acetyltransf_7"/>
    <property type="match status" value="1"/>
</dbReference>
<reference evidence="4 5" key="1">
    <citation type="submission" date="2024-09" db="EMBL/GenBank/DDBJ databases">
        <authorList>
            <person name="Sun Q."/>
            <person name="Mori K."/>
        </authorList>
    </citation>
    <scope>NUCLEOTIDE SEQUENCE [LARGE SCALE GENOMIC DNA]</scope>
    <source>
        <strain evidence="4 5">JCM 13503</strain>
    </source>
</reference>